<gene>
    <name evidence="3" type="ORF">A3C24_04130</name>
</gene>
<dbReference type="AlphaFoldDB" id="A0A1F7H076"/>
<evidence type="ECO:0000256" key="2">
    <source>
        <dbReference type="SAM" id="Phobius"/>
    </source>
</evidence>
<name>A0A1F7H076_9BACT</name>
<evidence type="ECO:0000313" key="4">
    <source>
        <dbReference type="Proteomes" id="UP000177159"/>
    </source>
</evidence>
<feature type="transmembrane region" description="Helical" evidence="2">
    <location>
        <begin position="26"/>
        <end position="43"/>
    </location>
</feature>
<sequence>MEQHAVPRQITTFEFKLIGFMTVKQFIYLAIFAGMGVVVYNAIPVPILNIIMGGLVVLLGAGLAFYKHNERTLDVWIIHLITSLLAPSQYYYMKNNHIPDFLSDVFTSKNEDVIQAHMDAQQKLHKYIQNNGQTIEGTEKKQDINTLIHTTKAQQSKSSKSETGDQTSKQEGSISISLHNLTSIKAAESTSPQQPLKPPPFLSGVIKNSKEEPLSNIMVYVNSETDQPVRILKTNRNGIFATFHPLPSGQYKLNPKDLGGNYFFDTMDVVVNGSPIKPINVYSKETL</sequence>
<organism evidence="3 4">
    <name type="scientific">Candidatus Roizmanbacteria bacterium RIFCSPHIGHO2_02_FULL_37_24</name>
    <dbReference type="NCBI Taxonomy" id="1802037"/>
    <lineage>
        <taxon>Bacteria</taxon>
        <taxon>Candidatus Roizmaniibacteriota</taxon>
    </lineage>
</organism>
<accession>A0A1F7H076</accession>
<dbReference type="Proteomes" id="UP000177159">
    <property type="component" value="Unassembled WGS sequence"/>
</dbReference>
<feature type="transmembrane region" description="Helical" evidence="2">
    <location>
        <begin position="49"/>
        <end position="66"/>
    </location>
</feature>
<dbReference type="Pfam" id="PF12666">
    <property type="entry name" value="PrgI"/>
    <property type="match status" value="1"/>
</dbReference>
<feature type="region of interest" description="Disordered" evidence="1">
    <location>
        <begin position="150"/>
        <end position="173"/>
    </location>
</feature>
<protein>
    <recommendedName>
        <fullName evidence="5">PrgI family protein</fullName>
    </recommendedName>
</protein>
<proteinExistence type="predicted"/>
<evidence type="ECO:0008006" key="5">
    <source>
        <dbReference type="Google" id="ProtNLM"/>
    </source>
</evidence>
<keyword evidence="2" id="KW-1133">Transmembrane helix</keyword>
<evidence type="ECO:0000256" key="1">
    <source>
        <dbReference type="SAM" id="MobiDB-lite"/>
    </source>
</evidence>
<dbReference type="SUPFAM" id="SSF49478">
    <property type="entry name" value="Cna protein B-type domain"/>
    <property type="match status" value="1"/>
</dbReference>
<feature type="compositionally biased region" description="Polar residues" evidence="1">
    <location>
        <begin position="164"/>
        <end position="173"/>
    </location>
</feature>
<comment type="caution">
    <text evidence="3">The sequence shown here is derived from an EMBL/GenBank/DDBJ whole genome shotgun (WGS) entry which is preliminary data.</text>
</comment>
<keyword evidence="2" id="KW-0472">Membrane</keyword>
<keyword evidence="2" id="KW-0812">Transmembrane</keyword>
<reference evidence="3 4" key="1">
    <citation type="journal article" date="2016" name="Nat. Commun.">
        <title>Thousands of microbial genomes shed light on interconnected biogeochemical processes in an aquifer system.</title>
        <authorList>
            <person name="Anantharaman K."/>
            <person name="Brown C.T."/>
            <person name="Hug L.A."/>
            <person name="Sharon I."/>
            <person name="Castelle C.J."/>
            <person name="Probst A.J."/>
            <person name="Thomas B.C."/>
            <person name="Singh A."/>
            <person name="Wilkins M.J."/>
            <person name="Karaoz U."/>
            <person name="Brodie E.L."/>
            <person name="Williams K.H."/>
            <person name="Hubbard S.S."/>
            <person name="Banfield J.F."/>
        </authorList>
    </citation>
    <scope>NUCLEOTIDE SEQUENCE [LARGE SCALE GENOMIC DNA]</scope>
</reference>
<dbReference type="EMBL" id="MFZM01000011">
    <property type="protein sequence ID" value="OGK24196.1"/>
    <property type="molecule type" value="Genomic_DNA"/>
</dbReference>
<evidence type="ECO:0000313" key="3">
    <source>
        <dbReference type="EMBL" id="OGK24196.1"/>
    </source>
</evidence>
<dbReference type="InterPro" id="IPR024414">
    <property type="entry name" value="Uncharacterised_PrgI"/>
</dbReference>
<feature type="transmembrane region" description="Helical" evidence="2">
    <location>
        <begin position="73"/>
        <end position="92"/>
    </location>
</feature>